<dbReference type="EnsemblMetazoa" id="Aqu2.1.06491_001">
    <property type="protein sequence ID" value="Aqu2.1.06491_001"/>
    <property type="gene ID" value="Aqu2.1.06491"/>
</dbReference>
<organism evidence="1">
    <name type="scientific">Amphimedon queenslandica</name>
    <name type="common">Sponge</name>
    <dbReference type="NCBI Taxonomy" id="400682"/>
    <lineage>
        <taxon>Eukaryota</taxon>
        <taxon>Metazoa</taxon>
        <taxon>Porifera</taxon>
        <taxon>Demospongiae</taxon>
        <taxon>Heteroscleromorpha</taxon>
        <taxon>Haplosclerida</taxon>
        <taxon>Niphatidae</taxon>
        <taxon>Amphimedon</taxon>
    </lineage>
</organism>
<sequence>MTTIPLPPGTASIIDFEVNIQGEWVLWSNRVPKIEVETHKVGSPHVPILHTLRHESLLYTWLAEHKPVVRTVSLWGPPGSSAQRVISFFLPQIV</sequence>
<dbReference type="OrthoDB" id="447173at2759"/>
<dbReference type="STRING" id="400682.A0A1X7SWH0"/>
<dbReference type="AlphaFoldDB" id="A0A1X7SWH0"/>
<name>A0A1X7SWH0_AMPQE</name>
<protein>
    <submittedName>
        <fullName evidence="1">Uncharacterized protein</fullName>
    </submittedName>
</protein>
<reference evidence="1" key="1">
    <citation type="submission" date="2017-05" db="UniProtKB">
        <authorList>
            <consortium name="EnsemblMetazoa"/>
        </authorList>
    </citation>
    <scope>IDENTIFICATION</scope>
</reference>
<evidence type="ECO:0000313" key="1">
    <source>
        <dbReference type="EnsemblMetazoa" id="Aqu2.1.06491_001"/>
    </source>
</evidence>
<proteinExistence type="predicted"/>
<dbReference type="InParanoid" id="A0A1X7SWH0"/>
<accession>A0A1X7SWH0</accession>
<dbReference type="Gene3D" id="1.10.472.130">
    <property type="match status" value="1"/>
</dbReference>